<dbReference type="Proteomes" id="UP000253961">
    <property type="component" value="Unassembled WGS sequence"/>
</dbReference>
<dbReference type="OrthoDB" id="7059877at2"/>
<evidence type="ECO:0000313" key="3">
    <source>
        <dbReference type="Proteomes" id="UP000253961"/>
    </source>
</evidence>
<name>A0A369PTU4_9SPHI</name>
<keyword evidence="3" id="KW-1185">Reference proteome</keyword>
<evidence type="ECO:0000313" key="2">
    <source>
        <dbReference type="EMBL" id="RDC54149.1"/>
    </source>
</evidence>
<accession>A0A369PTU4</accession>
<dbReference type="InterPro" id="IPR024975">
    <property type="entry name" value="NOV_C"/>
</dbReference>
<organism evidence="2 3">
    <name type="scientific">Pedobacter chinensis</name>
    <dbReference type="NCBI Taxonomy" id="2282421"/>
    <lineage>
        <taxon>Bacteria</taxon>
        <taxon>Pseudomonadati</taxon>
        <taxon>Bacteroidota</taxon>
        <taxon>Sphingobacteriia</taxon>
        <taxon>Sphingobacteriales</taxon>
        <taxon>Sphingobacteriaceae</taxon>
        <taxon>Pedobacter</taxon>
    </lineage>
</organism>
<dbReference type="Pfam" id="PF13020">
    <property type="entry name" value="NOV_C"/>
    <property type="match status" value="1"/>
</dbReference>
<dbReference type="EMBL" id="QPKV01000017">
    <property type="protein sequence ID" value="RDC54149.1"/>
    <property type="molecule type" value="Genomic_DNA"/>
</dbReference>
<proteinExistence type="predicted"/>
<protein>
    <submittedName>
        <fullName evidence="2">DUF3883 domain-containing protein</fullName>
    </submittedName>
</protein>
<gene>
    <name evidence="2" type="ORF">DU508_23235</name>
</gene>
<feature type="domain" description="Protein NO VEIN C-terminal" evidence="1">
    <location>
        <begin position="137"/>
        <end position="225"/>
    </location>
</feature>
<dbReference type="AlphaFoldDB" id="A0A369PTU4"/>
<comment type="caution">
    <text evidence="2">The sequence shown here is derived from an EMBL/GenBank/DDBJ whole genome shotgun (WGS) entry which is preliminary data.</text>
</comment>
<sequence length="258" mass="29894">MKDNHKLALYVSYYLAKYDKKALSGLGYKTWSSAFEDVSSKLKININSVKNWRDEFDPLFEHRAGWHQRPMSISRVTIAQALENLSELQVREIAKDILSGNIYKNYEELRSLLTIINEDDNKELRDFVIRAPTGKAAENFFIDYHSKTNAPMAGELIDVRDFGVGYDFKIQADEAEFYIEVKGLSSEKGGILLTDKEWTMAHEKRENYFLCIISDIENKPRVTFIQNPTEELKPKKHIYTSIQVNWIVSPTELNLLTK</sequence>
<dbReference type="RefSeq" id="WP_115405062.1">
    <property type="nucleotide sequence ID" value="NZ_QPKV01000017.1"/>
</dbReference>
<evidence type="ECO:0000259" key="1">
    <source>
        <dbReference type="Pfam" id="PF13020"/>
    </source>
</evidence>
<reference evidence="2 3" key="1">
    <citation type="submission" date="2018-07" db="EMBL/GenBank/DDBJ databases">
        <title>Pedobacter sp. nov., isolated from soil.</title>
        <authorList>
            <person name="Zhou L.Y."/>
            <person name="Du Z.J."/>
        </authorList>
    </citation>
    <scope>NUCLEOTIDE SEQUENCE [LARGE SCALE GENOMIC DNA]</scope>
    <source>
        <strain evidence="2 3">JDX94</strain>
    </source>
</reference>